<feature type="compositionally biased region" description="Polar residues" evidence="1">
    <location>
        <begin position="106"/>
        <end position="123"/>
    </location>
</feature>
<evidence type="ECO:0000256" key="1">
    <source>
        <dbReference type="SAM" id="MobiDB-lite"/>
    </source>
</evidence>
<dbReference type="Pfam" id="PF17921">
    <property type="entry name" value="Integrase_H2C2"/>
    <property type="match status" value="1"/>
</dbReference>
<dbReference type="AlphaFoldDB" id="A0A1V6N6J5"/>
<comment type="caution">
    <text evidence="3">The sequence shown here is derived from an EMBL/GenBank/DDBJ whole genome shotgun (WGS) entry which is preliminary data.</text>
</comment>
<organism evidence="3 4">
    <name type="scientific">Penicillium polonicum</name>
    <dbReference type="NCBI Taxonomy" id="60169"/>
    <lineage>
        <taxon>Eukaryota</taxon>
        <taxon>Fungi</taxon>
        <taxon>Dikarya</taxon>
        <taxon>Ascomycota</taxon>
        <taxon>Pezizomycotina</taxon>
        <taxon>Eurotiomycetes</taxon>
        <taxon>Eurotiomycetidae</taxon>
        <taxon>Eurotiales</taxon>
        <taxon>Aspergillaceae</taxon>
        <taxon>Penicillium</taxon>
    </lineage>
</organism>
<evidence type="ECO:0000313" key="4">
    <source>
        <dbReference type="Proteomes" id="UP000191408"/>
    </source>
</evidence>
<evidence type="ECO:0000259" key="2">
    <source>
        <dbReference type="Pfam" id="PF17921"/>
    </source>
</evidence>
<dbReference type="Proteomes" id="UP000191408">
    <property type="component" value="Unassembled WGS sequence"/>
</dbReference>
<sequence>MEYDGKDWQRFSATPAVRCFPTDNVLLYHKDTVHLTPLPHIIRFRPSSGDKAAYTMDQPADIADTLWRRMLDTPYCQAKKAAPRPLAPGADAGISLLRCPPADAYTGQNGRTPQKRPSPSDDNTQPKKRRRDGGEPNTATTPQSPTQPTKDIRRWIGDFDDVVPAMCDKMDELSKRLHSIKQAKRFLDSPVDMSDEFRQKILDGYDADPRWSRVRRQLREEGNDPVTPTLPYLIEDEFLYSVQDDGSHWLCIPTSLAKDVFQLVHDEQGHQGFDRCRRKMDGMVFHKGMKLLKQYIDHCPECLRNNTRRHRPYRSLQPIVGPPIPFHTLTETGRGPSHWGIPIVR</sequence>
<keyword evidence="4" id="KW-1185">Reference proteome</keyword>
<dbReference type="Gene3D" id="1.10.340.70">
    <property type="match status" value="1"/>
</dbReference>
<feature type="region of interest" description="Disordered" evidence="1">
    <location>
        <begin position="98"/>
        <end position="153"/>
    </location>
</feature>
<protein>
    <recommendedName>
        <fullName evidence="2">Integrase zinc-binding domain-containing protein</fullName>
    </recommendedName>
</protein>
<accession>A0A1V6N6J5</accession>
<dbReference type="STRING" id="60169.A0A1V6N6J5"/>
<dbReference type="OrthoDB" id="4358334at2759"/>
<feature type="domain" description="Integrase zinc-binding" evidence="2">
    <location>
        <begin position="252"/>
        <end position="308"/>
    </location>
</feature>
<reference evidence="4" key="1">
    <citation type="journal article" date="2017" name="Nat. Microbiol.">
        <title>Global analysis of biosynthetic gene clusters reveals vast potential of secondary metabolite production in Penicillium species.</title>
        <authorList>
            <person name="Nielsen J.C."/>
            <person name="Grijseels S."/>
            <person name="Prigent S."/>
            <person name="Ji B."/>
            <person name="Dainat J."/>
            <person name="Nielsen K.F."/>
            <person name="Frisvad J.C."/>
            <person name="Workman M."/>
            <person name="Nielsen J."/>
        </authorList>
    </citation>
    <scope>NUCLEOTIDE SEQUENCE [LARGE SCALE GENOMIC DNA]</scope>
    <source>
        <strain evidence="4">IBT 4502</strain>
    </source>
</reference>
<evidence type="ECO:0000313" key="3">
    <source>
        <dbReference type="EMBL" id="OQD60291.1"/>
    </source>
</evidence>
<name>A0A1V6N6J5_PENPO</name>
<feature type="compositionally biased region" description="Low complexity" evidence="1">
    <location>
        <begin position="136"/>
        <end position="149"/>
    </location>
</feature>
<dbReference type="InterPro" id="IPR041588">
    <property type="entry name" value="Integrase_H2C2"/>
</dbReference>
<dbReference type="EMBL" id="MDYM01000025">
    <property type="protein sequence ID" value="OQD60291.1"/>
    <property type="molecule type" value="Genomic_DNA"/>
</dbReference>
<proteinExistence type="predicted"/>
<gene>
    <name evidence="3" type="ORF">PENPOL_c025G02991</name>
</gene>